<comment type="caution">
    <text evidence="1">The sequence shown here is derived from an EMBL/GenBank/DDBJ whole genome shotgun (WGS) entry which is preliminary data.</text>
</comment>
<protein>
    <submittedName>
        <fullName evidence="1">Uncharacterized protein</fullName>
    </submittedName>
</protein>
<evidence type="ECO:0000313" key="1">
    <source>
        <dbReference type="EMBL" id="GFS11916.1"/>
    </source>
</evidence>
<proteinExistence type="predicted"/>
<keyword evidence="2" id="KW-1185">Reference proteome</keyword>
<gene>
    <name evidence="1" type="ORF">ElyMa_004846300</name>
</gene>
<dbReference type="Proteomes" id="UP000762676">
    <property type="component" value="Unassembled WGS sequence"/>
</dbReference>
<organism evidence="1 2">
    <name type="scientific">Elysia marginata</name>
    <dbReference type="NCBI Taxonomy" id="1093978"/>
    <lineage>
        <taxon>Eukaryota</taxon>
        <taxon>Metazoa</taxon>
        <taxon>Spiralia</taxon>
        <taxon>Lophotrochozoa</taxon>
        <taxon>Mollusca</taxon>
        <taxon>Gastropoda</taxon>
        <taxon>Heterobranchia</taxon>
        <taxon>Euthyneura</taxon>
        <taxon>Panpulmonata</taxon>
        <taxon>Sacoglossa</taxon>
        <taxon>Placobranchoidea</taxon>
        <taxon>Plakobranchidae</taxon>
        <taxon>Elysia</taxon>
    </lineage>
</organism>
<dbReference type="EMBL" id="BMAT01009689">
    <property type="protein sequence ID" value="GFS11916.1"/>
    <property type="molecule type" value="Genomic_DNA"/>
</dbReference>
<accession>A0AAV4ITT2</accession>
<reference evidence="1 2" key="1">
    <citation type="journal article" date="2021" name="Elife">
        <title>Chloroplast acquisition without the gene transfer in kleptoplastic sea slugs, Plakobranchus ocellatus.</title>
        <authorList>
            <person name="Maeda T."/>
            <person name="Takahashi S."/>
            <person name="Yoshida T."/>
            <person name="Shimamura S."/>
            <person name="Takaki Y."/>
            <person name="Nagai Y."/>
            <person name="Toyoda A."/>
            <person name="Suzuki Y."/>
            <person name="Arimoto A."/>
            <person name="Ishii H."/>
            <person name="Satoh N."/>
            <person name="Nishiyama T."/>
            <person name="Hasebe M."/>
            <person name="Maruyama T."/>
            <person name="Minagawa J."/>
            <person name="Obokata J."/>
            <person name="Shigenobu S."/>
        </authorList>
    </citation>
    <scope>NUCLEOTIDE SEQUENCE [LARGE SCALE GENOMIC DNA]</scope>
</reference>
<name>A0AAV4ITT2_9GAST</name>
<evidence type="ECO:0000313" key="2">
    <source>
        <dbReference type="Proteomes" id="UP000762676"/>
    </source>
</evidence>
<dbReference type="AlphaFoldDB" id="A0AAV4ITT2"/>
<sequence length="150" mass="17237">MSPGDRGRNQTDFIIALKRFRNAILSSCGSHHVPVVCVMRTKLQKFKKPKQSPKFQYDALKKDTQLRRKFNVAIENKFEIQDQLTEVYSNSSNSKYLHDQIKDVVLVGRKPSSKSGCIKSQSGQILMDIADTLKRWSQYVDELFDDVRGP</sequence>